<accession>A0AAJ1I9Z5</accession>
<dbReference type="EMBL" id="JAQQAL010000005">
    <property type="protein sequence ID" value="MDC7225329.1"/>
    <property type="molecule type" value="Genomic_DNA"/>
</dbReference>
<organism evidence="2 3">
    <name type="scientific">Candidatus Thalassospirochaeta sargassi</name>
    <dbReference type="NCBI Taxonomy" id="3119039"/>
    <lineage>
        <taxon>Bacteria</taxon>
        <taxon>Pseudomonadati</taxon>
        <taxon>Spirochaetota</taxon>
        <taxon>Spirochaetia</taxon>
        <taxon>Spirochaetales</taxon>
        <taxon>Spirochaetaceae</taxon>
        <taxon>Candidatus Thalassospirochaeta</taxon>
    </lineage>
</organism>
<dbReference type="Proteomes" id="UP001221217">
    <property type="component" value="Unassembled WGS sequence"/>
</dbReference>
<dbReference type="PANTHER" id="PTHR39966:SF3">
    <property type="entry name" value="DUF438 DOMAIN-CONTAINING PROTEIN"/>
    <property type="match status" value="1"/>
</dbReference>
<gene>
    <name evidence="2" type="ORF">PQJ61_01040</name>
</gene>
<proteinExistence type="predicted"/>
<dbReference type="InterPro" id="IPR012312">
    <property type="entry name" value="Hemerythrin-like"/>
</dbReference>
<dbReference type="SUPFAM" id="SSF55785">
    <property type="entry name" value="PYP-like sensor domain (PAS domain)"/>
    <property type="match status" value="1"/>
</dbReference>
<evidence type="ECO:0000313" key="3">
    <source>
        <dbReference type="Proteomes" id="UP001221217"/>
    </source>
</evidence>
<evidence type="ECO:0000313" key="2">
    <source>
        <dbReference type="EMBL" id="MDC7225329.1"/>
    </source>
</evidence>
<dbReference type="Pfam" id="PF01814">
    <property type="entry name" value="Hemerythrin"/>
    <property type="match status" value="1"/>
</dbReference>
<dbReference type="AlphaFoldDB" id="A0AAJ1I9Z5"/>
<comment type="caution">
    <text evidence="2">The sequence shown here is derived from an EMBL/GenBank/DDBJ whole genome shotgun (WGS) entry which is preliminary data.</text>
</comment>
<sequence>MSEFTEHNKDRALKLTNYMMGLIEGEPGTDLLSKYNIKETTFMPNDILFLFDELYSRNIPVKKIKTASNRLFNILYEDLMGYKKYDYPGNSIIGYLIKDNAAVRQHLAETKNYIKQINKAQTPELMGKLLAAFEKLEKFSLHYTVKENIVFPEIEKKWDQYQCLKLMWSFHDDIRKNIKKTIEVLKESEFHLKLFNEVCGKVYFNINTIIFREENVLFPIMYETMEPEIFNRMLSQLIDFGLPFVEIEEGADSVAPAGSIKMDNEKTVRFPTGELTLKQIEMVFNHLPVDITFVDENDKVRYFSSPEERIFPRTVGIIGRNVQDCHPHESVGVVGRIVDSFKSGERNDASFWLRMGSMYVLIKYFAVRDYEGNYQGVLEVSQEISDIKKLEGENRLLDWE</sequence>
<protein>
    <submittedName>
        <fullName evidence="2">PAS domain-containing protein</fullName>
    </submittedName>
</protein>
<evidence type="ECO:0000259" key="1">
    <source>
        <dbReference type="Pfam" id="PF01814"/>
    </source>
</evidence>
<name>A0AAJ1I9Z5_9SPIO</name>
<dbReference type="PANTHER" id="PTHR39966">
    <property type="entry name" value="BLL2471 PROTEIN-RELATED"/>
    <property type="match status" value="1"/>
</dbReference>
<dbReference type="Gene3D" id="3.30.450.20">
    <property type="entry name" value="PAS domain"/>
    <property type="match status" value="1"/>
</dbReference>
<dbReference type="Pfam" id="PF13596">
    <property type="entry name" value="PAS_10"/>
    <property type="match status" value="1"/>
</dbReference>
<dbReference type="GO" id="GO:0005886">
    <property type="term" value="C:plasma membrane"/>
    <property type="evidence" value="ECO:0007669"/>
    <property type="project" value="TreeGrafter"/>
</dbReference>
<feature type="domain" description="Hemerythrin-like" evidence="1">
    <location>
        <begin position="94"/>
        <end position="220"/>
    </location>
</feature>
<dbReference type="InterPro" id="IPR035965">
    <property type="entry name" value="PAS-like_dom_sf"/>
</dbReference>
<reference evidence="2 3" key="1">
    <citation type="submission" date="2022-12" db="EMBL/GenBank/DDBJ databases">
        <title>Metagenome assembled genome from gulf of manar.</title>
        <authorList>
            <person name="Kohli P."/>
            <person name="Pk S."/>
            <person name="Venkata Ramana C."/>
            <person name="Sasikala C."/>
        </authorList>
    </citation>
    <scope>NUCLEOTIDE SEQUENCE [LARGE SCALE GENOMIC DNA]</scope>
    <source>
        <strain evidence="2">JB008</strain>
    </source>
</reference>